<dbReference type="AlphaFoldDB" id="A0A251XRX7"/>
<evidence type="ECO:0000313" key="11">
    <source>
        <dbReference type="Proteomes" id="UP000195106"/>
    </source>
</evidence>
<dbReference type="PROSITE" id="PS00600">
    <property type="entry name" value="AA_TRANSFER_CLASS_3"/>
    <property type="match status" value="1"/>
</dbReference>
<evidence type="ECO:0000256" key="7">
    <source>
        <dbReference type="ARBA" id="ARBA00022898"/>
    </source>
</evidence>
<evidence type="ECO:0000256" key="1">
    <source>
        <dbReference type="ARBA" id="ARBA00001933"/>
    </source>
</evidence>
<dbReference type="SUPFAM" id="SSF53383">
    <property type="entry name" value="PLP-dependent transferases"/>
    <property type="match status" value="1"/>
</dbReference>
<dbReference type="UniPathway" id="UPA00098">
    <property type="reaction ID" value="UER00358"/>
</dbReference>
<feature type="compositionally biased region" description="Low complexity" evidence="9">
    <location>
        <begin position="397"/>
        <end position="420"/>
    </location>
</feature>
<keyword evidence="4 10" id="KW-0032">Aminotransferase</keyword>
<keyword evidence="5" id="KW-0641">Proline biosynthesis</keyword>
<evidence type="ECO:0000256" key="8">
    <source>
        <dbReference type="ARBA" id="ARBA00030587"/>
    </source>
</evidence>
<dbReference type="PANTHER" id="PTHR11986:SF18">
    <property type="entry name" value="ORNITHINE AMINOTRANSFERASE, MITOCHONDRIAL"/>
    <property type="match status" value="1"/>
</dbReference>
<protein>
    <recommendedName>
        <fullName evidence="3">ornithine aminotransferase</fullName>
        <ecNumber evidence="3">2.6.1.13</ecNumber>
    </recommendedName>
    <alternativeName>
        <fullName evidence="8">Ornithine--oxo-acid aminotransferase</fullName>
    </alternativeName>
</protein>
<dbReference type="InterPro" id="IPR005814">
    <property type="entry name" value="Aminotrans_3"/>
</dbReference>
<evidence type="ECO:0000256" key="9">
    <source>
        <dbReference type="SAM" id="MobiDB-lite"/>
    </source>
</evidence>
<name>A0A251XRX7_9MICO</name>
<comment type="pathway">
    <text evidence="2">Amino-acid biosynthesis; L-proline biosynthesis; L-glutamate 5-semialdehyde from L-ornithine: step 1/1.</text>
</comment>
<comment type="caution">
    <text evidence="10">The sequence shown here is derived from an EMBL/GenBank/DDBJ whole genome shotgun (WGS) entry which is preliminary data.</text>
</comment>
<dbReference type="InterPro" id="IPR015421">
    <property type="entry name" value="PyrdxlP-dep_Trfase_major"/>
</dbReference>
<comment type="cofactor">
    <cofactor evidence="1">
        <name>pyridoxal 5'-phosphate</name>
        <dbReference type="ChEBI" id="CHEBI:597326"/>
    </cofactor>
</comment>
<dbReference type="GO" id="GO:0055129">
    <property type="term" value="P:L-proline biosynthetic process"/>
    <property type="evidence" value="ECO:0007669"/>
    <property type="project" value="UniProtKB-UniPathway"/>
</dbReference>
<accession>A0A251XRX7</accession>
<reference evidence="10 11" key="1">
    <citation type="submission" date="2016-08" db="EMBL/GenBank/DDBJ databases">
        <title>Genome sequence of Clavibacter michiganensis spp. strain CASJ009.</title>
        <authorList>
            <person name="Thapa S.P."/>
            <person name="Coaker G."/>
        </authorList>
    </citation>
    <scope>NUCLEOTIDE SEQUENCE [LARGE SCALE GENOMIC DNA]</scope>
    <source>
        <strain evidence="10">CASJ009</strain>
    </source>
</reference>
<keyword evidence="6 10" id="KW-0808">Transferase</keyword>
<feature type="compositionally biased region" description="Low complexity" evidence="9">
    <location>
        <begin position="304"/>
        <end position="314"/>
    </location>
</feature>
<dbReference type="FunFam" id="3.40.640.10:FF:000011">
    <property type="entry name" value="Ornithine aminotransferase"/>
    <property type="match status" value="1"/>
</dbReference>
<dbReference type="Pfam" id="PF00202">
    <property type="entry name" value="Aminotran_3"/>
    <property type="match status" value="1"/>
</dbReference>
<dbReference type="PANTHER" id="PTHR11986">
    <property type="entry name" value="AMINOTRANSFERASE CLASS III"/>
    <property type="match status" value="1"/>
</dbReference>
<feature type="region of interest" description="Disordered" evidence="9">
    <location>
        <begin position="455"/>
        <end position="476"/>
    </location>
</feature>
<dbReference type="InterPro" id="IPR049704">
    <property type="entry name" value="Aminotrans_3_PPA_site"/>
</dbReference>
<dbReference type="Proteomes" id="UP000195106">
    <property type="component" value="Unassembled WGS sequence"/>
</dbReference>
<feature type="compositionally biased region" description="Polar residues" evidence="9">
    <location>
        <begin position="273"/>
        <end position="294"/>
    </location>
</feature>
<dbReference type="Gene3D" id="3.90.1150.10">
    <property type="entry name" value="Aspartate Aminotransferase, domain 1"/>
    <property type="match status" value="1"/>
</dbReference>
<gene>
    <name evidence="10" type="primary">rocD</name>
    <name evidence="10" type="ORF">CMsap09_03035</name>
</gene>
<evidence type="ECO:0000313" key="10">
    <source>
        <dbReference type="EMBL" id="OUE07898.1"/>
    </source>
</evidence>
<evidence type="ECO:0000256" key="4">
    <source>
        <dbReference type="ARBA" id="ARBA00022576"/>
    </source>
</evidence>
<evidence type="ECO:0000256" key="3">
    <source>
        <dbReference type="ARBA" id="ARBA00012924"/>
    </source>
</evidence>
<feature type="region of interest" description="Disordered" evidence="9">
    <location>
        <begin position="270"/>
        <end position="441"/>
    </location>
</feature>
<organism evidence="10 11">
    <name type="scientific">Clavibacter michiganensis</name>
    <dbReference type="NCBI Taxonomy" id="28447"/>
    <lineage>
        <taxon>Bacteria</taxon>
        <taxon>Bacillati</taxon>
        <taxon>Actinomycetota</taxon>
        <taxon>Actinomycetes</taxon>
        <taxon>Micrococcales</taxon>
        <taxon>Microbacteriaceae</taxon>
        <taxon>Clavibacter</taxon>
    </lineage>
</organism>
<feature type="compositionally biased region" description="Low complexity" evidence="9">
    <location>
        <begin position="345"/>
        <end position="356"/>
    </location>
</feature>
<dbReference type="InterPro" id="IPR015424">
    <property type="entry name" value="PyrdxlP-dep_Trfase"/>
</dbReference>
<keyword evidence="7" id="KW-0663">Pyridoxal phosphate</keyword>
<dbReference type="GO" id="GO:0004587">
    <property type="term" value="F:ornithine aminotransferase activity"/>
    <property type="evidence" value="ECO:0007669"/>
    <property type="project" value="UniProtKB-EC"/>
</dbReference>
<keyword evidence="5" id="KW-0028">Amino-acid biosynthesis</keyword>
<dbReference type="InterPro" id="IPR015422">
    <property type="entry name" value="PyrdxlP-dep_Trfase_small"/>
</dbReference>
<sequence>MTDTIDRPAASDAGSRAIHAEEAHAAHNYHPLPVVVASGQGAWVTDLDGRRLLDCLAAYSAVNFGHSHPDLVRAATEQLGRITLTSRAFHNDKLGPFVTALAELAGKDMVLPMNTGAEAVESGIKVARAWGYRVKGVAAGRAKIIVMAGNFHGRTTTIVSFSDDEEARADFGPFTPGFVTVPYGDAAALEAAIDEDTVAVLVEPIQGEAGIVVPPESFLPDVRRICTRERVLFIADEIQSGLGRTGATFECDNAGVVPDLYLLGKALGAASCPSPQSSATRTCWASSSRGSTAPRSAATPWPRPSATRSSTCSRRASRRSGPVDSARCCTRASRTSSGTACSRCAAGASGPASTSTRRSPRAAMYASGSPTAECSRRTRTARRSASLRPSSSRRRTSSGPSASSPRCSRSSGRADAAPGPDGIGASGAGAGRRSAPGRVGGRDVLQQHHGVASLAGLTGSVPDGPRSPPSTGRAAGAVAMRSTCLVLTPTARAHRSSGCGRWDPHLTWETYRSGHVHGCAPCCPDSEGPHVPHPASSAKRWRRRTALAVGAVLLSLASMAAASPAQAAGVHGSGEVSAAVPLRVGSIDLFVSDETGDAGGALVTSKATGITTCQGLMMGEHNRLTWKVPITNRSTAYGATIIFVNNCTDKITGYTFARGPFTVHNGERWAYERPYRVPGYGAKDPRVYRVS</sequence>
<dbReference type="InterPro" id="IPR050103">
    <property type="entry name" value="Class-III_PLP-dep_AT"/>
</dbReference>
<dbReference type="GO" id="GO:0042802">
    <property type="term" value="F:identical protein binding"/>
    <property type="evidence" value="ECO:0007669"/>
    <property type="project" value="TreeGrafter"/>
</dbReference>
<dbReference type="CDD" id="cd00610">
    <property type="entry name" value="OAT_like"/>
    <property type="match status" value="1"/>
</dbReference>
<evidence type="ECO:0000256" key="6">
    <source>
        <dbReference type="ARBA" id="ARBA00022679"/>
    </source>
</evidence>
<feature type="compositionally biased region" description="Gly residues" evidence="9">
    <location>
        <begin position="421"/>
        <end position="430"/>
    </location>
</feature>
<proteinExistence type="predicted"/>
<evidence type="ECO:0000256" key="5">
    <source>
        <dbReference type="ARBA" id="ARBA00022650"/>
    </source>
</evidence>
<dbReference type="Gene3D" id="3.40.640.10">
    <property type="entry name" value="Type I PLP-dependent aspartate aminotransferase-like (Major domain)"/>
    <property type="match status" value="1"/>
</dbReference>
<evidence type="ECO:0000256" key="2">
    <source>
        <dbReference type="ARBA" id="ARBA00004998"/>
    </source>
</evidence>
<dbReference type="EMBL" id="MDHJ01000001">
    <property type="protein sequence ID" value="OUE07898.1"/>
    <property type="molecule type" value="Genomic_DNA"/>
</dbReference>
<dbReference type="GO" id="GO:0030170">
    <property type="term" value="F:pyridoxal phosphate binding"/>
    <property type="evidence" value="ECO:0007669"/>
    <property type="project" value="InterPro"/>
</dbReference>
<dbReference type="EC" id="2.6.1.13" evidence="3"/>